<feature type="domain" description="Cytochrome c" evidence="8">
    <location>
        <begin position="38"/>
        <end position="120"/>
    </location>
</feature>
<keyword evidence="4" id="KW-0249">Electron transport</keyword>
<evidence type="ECO:0000256" key="4">
    <source>
        <dbReference type="ARBA" id="ARBA00022982"/>
    </source>
</evidence>
<name>A0A917GX97_9GAMM</name>
<evidence type="ECO:0000256" key="5">
    <source>
        <dbReference type="ARBA" id="ARBA00023004"/>
    </source>
</evidence>
<dbReference type="RefSeq" id="WP_068812375.1">
    <property type="nucleotide sequence ID" value="NZ_BMIY01000006.1"/>
</dbReference>
<dbReference type="PANTHER" id="PTHR40942:SF4">
    <property type="entry name" value="CYTOCHROME C5"/>
    <property type="match status" value="1"/>
</dbReference>
<feature type="signal peptide" evidence="7">
    <location>
        <begin position="1"/>
        <end position="28"/>
    </location>
</feature>
<dbReference type="InterPro" id="IPR002323">
    <property type="entry name" value="Cyt_CIE"/>
</dbReference>
<comment type="caution">
    <text evidence="9">The sequence shown here is derived from an EMBL/GenBank/DDBJ whole genome shotgun (WGS) entry which is preliminary data.</text>
</comment>
<dbReference type="InterPro" id="IPR009056">
    <property type="entry name" value="Cyt_c-like_dom"/>
</dbReference>
<dbReference type="SUPFAM" id="SSF46626">
    <property type="entry name" value="Cytochrome c"/>
    <property type="match status" value="1"/>
</dbReference>
<evidence type="ECO:0000256" key="2">
    <source>
        <dbReference type="ARBA" id="ARBA00022617"/>
    </source>
</evidence>
<organism evidence="9 10">
    <name type="scientific">Pseudohongiella nitratireducens</name>
    <dbReference type="NCBI Taxonomy" id="1768907"/>
    <lineage>
        <taxon>Bacteria</taxon>
        <taxon>Pseudomonadati</taxon>
        <taxon>Pseudomonadota</taxon>
        <taxon>Gammaproteobacteria</taxon>
        <taxon>Pseudomonadales</taxon>
        <taxon>Pseudohongiellaceae</taxon>
        <taxon>Pseudohongiella</taxon>
    </lineage>
</organism>
<evidence type="ECO:0000313" key="9">
    <source>
        <dbReference type="EMBL" id="GGG59699.1"/>
    </source>
</evidence>
<feature type="chain" id="PRO_5037380108" description="Cytochrome c domain-containing protein" evidence="7">
    <location>
        <begin position="29"/>
        <end position="123"/>
    </location>
</feature>
<evidence type="ECO:0000256" key="6">
    <source>
        <dbReference type="PROSITE-ProRule" id="PRU00433"/>
    </source>
</evidence>
<keyword evidence="1" id="KW-0813">Transport</keyword>
<dbReference type="AlphaFoldDB" id="A0A917GX97"/>
<evidence type="ECO:0000313" key="10">
    <source>
        <dbReference type="Proteomes" id="UP000627715"/>
    </source>
</evidence>
<dbReference type="PANTHER" id="PTHR40942">
    <property type="match status" value="1"/>
</dbReference>
<dbReference type="GO" id="GO:0005506">
    <property type="term" value="F:iron ion binding"/>
    <property type="evidence" value="ECO:0007669"/>
    <property type="project" value="InterPro"/>
</dbReference>
<dbReference type="EMBL" id="BMIY01000006">
    <property type="protein sequence ID" value="GGG59699.1"/>
    <property type="molecule type" value="Genomic_DNA"/>
</dbReference>
<keyword evidence="3 6" id="KW-0479">Metal-binding</keyword>
<evidence type="ECO:0000259" key="8">
    <source>
        <dbReference type="PROSITE" id="PS51007"/>
    </source>
</evidence>
<evidence type="ECO:0000256" key="1">
    <source>
        <dbReference type="ARBA" id="ARBA00022448"/>
    </source>
</evidence>
<evidence type="ECO:0000256" key="3">
    <source>
        <dbReference type="ARBA" id="ARBA00022723"/>
    </source>
</evidence>
<dbReference type="PRINTS" id="PR00607">
    <property type="entry name" value="CYTCHROMECIE"/>
</dbReference>
<dbReference type="OrthoDB" id="9814708at2"/>
<keyword evidence="2 6" id="KW-0349">Heme</keyword>
<keyword evidence="5 6" id="KW-0408">Iron</keyword>
<sequence length="123" mass="12837">MKAVQLVKSAIAMSGLTLAIVAASSASAEAPLTLAQVSDGFDPAATYARSCGACHNSGAAGAPRLSDTEEWQARLEEKGKDQLLTHLIEGYNNIMPAKGMCFTCTNEELAVVLDYVLTESGAE</sequence>
<keyword evidence="7" id="KW-0732">Signal</keyword>
<dbReference type="GO" id="GO:0009055">
    <property type="term" value="F:electron transfer activity"/>
    <property type="evidence" value="ECO:0007669"/>
    <property type="project" value="InterPro"/>
</dbReference>
<dbReference type="Pfam" id="PF13442">
    <property type="entry name" value="Cytochrome_CBB3"/>
    <property type="match status" value="1"/>
</dbReference>
<protein>
    <recommendedName>
        <fullName evidence="8">Cytochrome c domain-containing protein</fullName>
    </recommendedName>
</protein>
<dbReference type="PROSITE" id="PS51007">
    <property type="entry name" value="CYTC"/>
    <property type="match status" value="1"/>
</dbReference>
<accession>A0A917GX97</accession>
<dbReference type="Proteomes" id="UP000627715">
    <property type="component" value="Unassembled WGS sequence"/>
</dbReference>
<dbReference type="Gene3D" id="1.10.760.10">
    <property type="entry name" value="Cytochrome c-like domain"/>
    <property type="match status" value="1"/>
</dbReference>
<reference evidence="9" key="1">
    <citation type="journal article" date="2014" name="Int. J. Syst. Evol. Microbiol.">
        <title>Complete genome sequence of Corynebacterium casei LMG S-19264T (=DSM 44701T), isolated from a smear-ripened cheese.</title>
        <authorList>
            <consortium name="US DOE Joint Genome Institute (JGI-PGF)"/>
            <person name="Walter F."/>
            <person name="Albersmeier A."/>
            <person name="Kalinowski J."/>
            <person name="Ruckert C."/>
        </authorList>
    </citation>
    <scope>NUCLEOTIDE SEQUENCE</scope>
    <source>
        <strain evidence="9">CGMCC 1.15425</strain>
    </source>
</reference>
<proteinExistence type="predicted"/>
<reference evidence="9" key="2">
    <citation type="submission" date="2020-09" db="EMBL/GenBank/DDBJ databases">
        <authorList>
            <person name="Sun Q."/>
            <person name="Zhou Y."/>
        </authorList>
    </citation>
    <scope>NUCLEOTIDE SEQUENCE</scope>
    <source>
        <strain evidence="9">CGMCC 1.15425</strain>
    </source>
</reference>
<evidence type="ECO:0000256" key="7">
    <source>
        <dbReference type="SAM" id="SignalP"/>
    </source>
</evidence>
<dbReference type="InterPro" id="IPR036909">
    <property type="entry name" value="Cyt_c-like_dom_sf"/>
</dbReference>
<keyword evidence="10" id="KW-1185">Reference proteome</keyword>
<dbReference type="GO" id="GO:0020037">
    <property type="term" value="F:heme binding"/>
    <property type="evidence" value="ECO:0007669"/>
    <property type="project" value="InterPro"/>
</dbReference>
<gene>
    <name evidence="9" type="ORF">GCM10011403_16260</name>
</gene>